<dbReference type="InterPro" id="IPR027417">
    <property type="entry name" value="P-loop_NTPase"/>
</dbReference>
<name>A0A2D0YJY3_9CAUD</name>
<dbReference type="Gene3D" id="3.30.420.280">
    <property type="match status" value="1"/>
</dbReference>
<reference evidence="1 2" key="1">
    <citation type="journal article" date="2017" name="Sci. Rep.">
        <title>Analysis of the CRISPR-Cas system in bacteriophages active on epidemic strains of Vibrio cholerae in Bangladesh.</title>
        <authorList>
            <person name="Naser I.B."/>
            <person name="Hoque M.M."/>
            <person name="Nahid M.A."/>
            <person name="Tareq T.M."/>
            <person name="Rocky M.K."/>
            <person name="Faruque S.M."/>
        </authorList>
    </citation>
    <scope>NUCLEOTIDE SEQUENCE [LARGE SCALE GENOMIC DNA]</scope>
</reference>
<evidence type="ECO:0000313" key="2">
    <source>
        <dbReference type="Proteomes" id="UP000241979"/>
    </source>
</evidence>
<evidence type="ECO:0000313" key="1">
    <source>
        <dbReference type="EMBL" id="ASV42830.1"/>
    </source>
</evidence>
<proteinExistence type="predicted"/>
<sequence>MDDIRPWSGRNAYEDDLDVDVPVLGPKWDENTVHKKLPNNFIPRGYQEEAYDHILSEHLDFARRKNEALSKGEEFNEPEPSWRKKAIQVLHRRAGKDIGALHLIAIASQLRIGNYKHILPYKTQARDAIWDGIDALGNRFIRNAFPDEIVESINESRMLVRFTNGSTYQLQGGDSDKLVGAGPVGIVYSESALMSPNVRTFLRPMLDETGGWELHITTPRGKNWFYKLAMHAEKSEEWYYKYLTINDTWRWAYSSEALDTDTLQQAGTATLNDGHVIPVYESIPTELKYRNVADAEKAIERGVVKGMYAVRIMTERMVQSLIDEGQDPFIVRQEYYCDWDVALQGSYYGDLMITMYNTGRIGKFPHNPNRPVYVHMDIGFNDSTSITFTQEGPMGQGVIIDHLWGSNKSLLQWVYDIEEHANKRDYALGLIILPHDADNTEVSHGKTRKEWVLEEGRFEERGMQFDVLERADKQAGIDATRGFLATCCIDETNCEYLIEALKSFRREYDEKNQTYRNNAVHDWASHPADNVRYLASSWDSVLSYVHVAAKRSRGNKMKANIKVKRALH</sequence>
<organism evidence="1 2">
    <name type="scientific">Vibrio phage JSF15</name>
    <dbReference type="NCBI Taxonomy" id="1983598"/>
    <lineage>
        <taxon>Viruses</taxon>
        <taxon>Duplodnaviria</taxon>
        <taxon>Heunggongvirae</taxon>
        <taxon>Uroviricota</taxon>
        <taxon>Caudoviricetes</taxon>
        <taxon>Enhodamvirus</taxon>
        <taxon>Enhodamvirus VP2</taxon>
    </lineage>
</organism>
<dbReference type="Proteomes" id="UP000241979">
    <property type="component" value="Segment"/>
</dbReference>
<accession>A0A2D0YJY3</accession>
<protein>
    <submittedName>
        <fullName evidence="1">Terminase</fullName>
    </submittedName>
</protein>
<dbReference type="EMBL" id="KY883642">
    <property type="protein sequence ID" value="ASV42830.1"/>
    <property type="molecule type" value="Genomic_DNA"/>
</dbReference>
<dbReference type="Gene3D" id="3.40.50.300">
    <property type="entry name" value="P-loop containing nucleotide triphosphate hydrolases"/>
    <property type="match status" value="1"/>
</dbReference>